<dbReference type="Pfam" id="PF00975">
    <property type="entry name" value="Thioesterase"/>
    <property type="match status" value="1"/>
</dbReference>
<dbReference type="AlphaFoldDB" id="A0A919QYJ3"/>
<gene>
    <name evidence="3" type="primary">rifR</name>
    <name evidence="3" type="ORF">Sru01_11700</name>
</gene>
<evidence type="ECO:0000313" key="3">
    <source>
        <dbReference type="EMBL" id="GII76188.1"/>
    </source>
</evidence>
<dbReference type="Gene3D" id="3.40.50.1820">
    <property type="entry name" value="alpha/beta hydrolase"/>
    <property type="match status" value="1"/>
</dbReference>
<dbReference type="InterPro" id="IPR012223">
    <property type="entry name" value="TEII"/>
</dbReference>
<name>A0A919QYJ3_9ACTN</name>
<accession>A0A919QYJ3</accession>
<proteinExistence type="inferred from homology"/>
<comment type="similarity">
    <text evidence="1">Belongs to the thioesterase family.</text>
</comment>
<dbReference type="PANTHER" id="PTHR11487">
    <property type="entry name" value="THIOESTERASE"/>
    <property type="match status" value="1"/>
</dbReference>
<dbReference type="InterPro" id="IPR001031">
    <property type="entry name" value="Thioesterase"/>
</dbReference>
<keyword evidence="4" id="KW-1185">Reference proteome</keyword>
<keyword evidence="3" id="KW-0378">Hydrolase</keyword>
<dbReference type="PANTHER" id="PTHR11487:SF0">
    <property type="entry name" value="S-ACYL FATTY ACID SYNTHASE THIOESTERASE, MEDIUM CHAIN"/>
    <property type="match status" value="1"/>
</dbReference>
<evidence type="ECO:0000259" key="2">
    <source>
        <dbReference type="Pfam" id="PF00975"/>
    </source>
</evidence>
<comment type="caution">
    <text evidence="3">The sequence shown here is derived from an EMBL/GenBank/DDBJ whole genome shotgun (WGS) entry which is preliminary data.</text>
</comment>
<dbReference type="GO" id="GO:0008610">
    <property type="term" value="P:lipid biosynthetic process"/>
    <property type="evidence" value="ECO:0007669"/>
    <property type="project" value="TreeGrafter"/>
</dbReference>
<evidence type="ECO:0000256" key="1">
    <source>
        <dbReference type="ARBA" id="ARBA00007169"/>
    </source>
</evidence>
<dbReference type="GO" id="GO:0016787">
    <property type="term" value="F:hydrolase activity"/>
    <property type="evidence" value="ECO:0007669"/>
    <property type="project" value="UniProtKB-KW"/>
</dbReference>
<dbReference type="RefSeq" id="WP_203982826.1">
    <property type="nucleotide sequence ID" value="NZ_BOOU01000014.1"/>
</dbReference>
<sequence length="253" mass="26707">MGSLPAARDWLLPAAADPAAAARLLLFHHAGGGASAYREWPGLLPSDLAVQRVQLPGRQERRREAPYDRLDPLVAALTALLAAEPDGRPYAFFGHSMGALLAYRTAVALERAGRPGPALLAVSGWAPAGAPDRPPAAAMTDAEVAGWMRALGALPREVDADPDALAAAVRTMRADLAVCESHRDDGARLGCPIVVYGGRDDPLVPAGALREWAARTGRPLGTRIFPGGHFFLHDHGQAVTADLVSLLRRHAAR</sequence>
<protein>
    <submittedName>
        <fullName evidence="3">Oleoyl-ACP hydrolase</fullName>
    </submittedName>
</protein>
<evidence type="ECO:0000313" key="4">
    <source>
        <dbReference type="Proteomes" id="UP000655287"/>
    </source>
</evidence>
<dbReference type="Proteomes" id="UP000655287">
    <property type="component" value="Unassembled WGS sequence"/>
</dbReference>
<dbReference type="SUPFAM" id="SSF53474">
    <property type="entry name" value="alpha/beta-Hydrolases"/>
    <property type="match status" value="1"/>
</dbReference>
<dbReference type="InterPro" id="IPR029058">
    <property type="entry name" value="AB_hydrolase_fold"/>
</dbReference>
<organism evidence="3 4">
    <name type="scientific">Sphaerisporangium rufum</name>
    <dbReference type="NCBI Taxonomy" id="1381558"/>
    <lineage>
        <taxon>Bacteria</taxon>
        <taxon>Bacillati</taxon>
        <taxon>Actinomycetota</taxon>
        <taxon>Actinomycetes</taxon>
        <taxon>Streptosporangiales</taxon>
        <taxon>Streptosporangiaceae</taxon>
        <taxon>Sphaerisporangium</taxon>
    </lineage>
</organism>
<dbReference type="EMBL" id="BOOU01000014">
    <property type="protein sequence ID" value="GII76188.1"/>
    <property type="molecule type" value="Genomic_DNA"/>
</dbReference>
<feature type="domain" description="Thioesterase" evidence="2">
    <location>
        <begin position="23"/>
        <end position="239"/>
    </location>
</feature>
<reference evidence="3" key="1">
    <citation type="submission" date="2021-01" db="EMBL/GenBank/DDBJ databases">
        <title>Whole genome shotgun sequence of Sphaerisporangium rufum NBRC 109079.</title>
        <authorList>
            <person name="Komaki H."/>
            <person name="Tamura T."/>
        </authorList>
    </citation>
    <scope>NUCLEOTIDE SEQUENCE</scope>
    <source>
        <strain evidence="3">NBRC 109079</strain>
    </source>
</reference>